<gene>
    <name evidence="2" type="ORF">CGLAU_03390</name>
</gene>
<dbReference type="SUPFAM" id="SSF50969">
    <property type="entry name" value="YVTN repeat-like/Quinoprotein amine dehydrogenase"/>
    <property type="match status" value="1"/>
</dbReference>
<organism evidence="2 3">
    <name type="scientific">Corynebacterium glaucum</name>
    <dbReference type="NCBI Taxonomy" id="187491"/>
    <lineage>
        <taxon>Bacteria</taxon>
        <taxon>Bacillati</taxon>
        <taxon>Actinomycetota</taxon>
        <taxon>Actinomycetes</taxon>
        <taxon>Mycobacteriales</taxon>
        <taxon>Corynebacteriaceae</taxon>
        <taxon>Corynebacterium</taxon>
    </lineage>
</organism>
<dbReference type="Pfam" id="PF05096">
    <property type="entry name" value="Glu_cyclase_2"/>
    <property type="match status" value="1"/>
</dbReference>
<dbReference type="PANTHER" id="PTHR31270">
    <property type="entry name" value="GLUTAMINYL-PEPTIDE CYCLOTRANSFERASE"/>
    <property type="match status" value="1"/>
</dbReference>
<evidence type="ECO:0000313" key="3">
    <source>
        <dbReference type="Proteomes" id="UP000217209"/>
    </source>
</evidence>
<feature type="chain" id="PRO_5010319157" evidence="1">
    <location>
        <begin position="24"/>
        <end position="267"/>
    </location>
</feature>
<name>A0A1Q2HUY6_9CORY</name>
<dbReference type="EMBL" id="CP019688">
    <property type="protein sequence ID" value="AQQ14658.1"/>
    <property type="molecule type" value="Genomic_DNA"/>
</dbReference>
<keyword evidence="3" id="KW-1185">Reference proteome</keyword>
<dbReference type="GO" id="GO:0016603">
    <property type="term" value="F:glutaminyl-peptide cyclotransferase activity"/>
    <property type="evidence" value="ECO:0007669"/>
    <property type="project" value="InterPro"/>
</dbReference>
<dbReference type="Gene3D" id="2.130.10.10">
    <property type="entry name" value="YVTN repeat-like/Quinoprotein amine dehydrogenase"/>
    <property type="match status" value="1"/>
</dbReference>
<dbReference type="PROSITE" id="PS51257">
    <property type="entry name" value="PROKAR_LIPOPROTEIN"/>
    <property type="match status" value="1"/>
</dbReference>
<dbReference type="InterPro" id="IPR007788">
    <property type="entry name" value="QCT"/>
</dbReference>
<protein>
    <submittedName>
        <fullName evidence="2">Glutamine cyclotransferase</fullName>
    </submittedName>
</protein>
<dbReference type="InterPro" id="IPR015943">
    <property type="entry name" value="WD40/YVTN_repeat-like_dom_sf"/>
</dbReference>
<reference evidence="2 3" key="1">
    <citation type="submission" date="2016-12" db="EMBL/GenBank/DDBJ databases">
        <authorList>
            <person name="Song W.-J."/>
            <person name="Kurnit D.M."/>
        </authorList>
    </citation>
    <scope>NUCLEOTIDE SEQUENCE [LARGE SCALE GENOMIC DNA]</scope>
    <source>
        <strain evidence="2 3">DSM 30827</strain>
    </source>
</reference>
<proteinExistence type="predicted"/>
<feature type="signal peptide" evidence="1">
    <location>
        <begin position="1"/>
        <end position="23"/>
    </location>
</feature>
<keyword evidence="2" id="KW-0808">Transferase</keyword>
<accession>A0A1Q2HUY6</accession>
<dbReference type="KEGG" id="cgv:CGLAU_03390"/>
<evidence type="ECO:0000256" key="1">
    <source>
        <dbReference type="SAM" id="SignalP"/>
    </source>
</evidence>
<dbReference type="Proteomes" id="UP000217209">
    <property type="component" value="Chromosome"/>
</dbReference>
<keyword evidence="1" id="KW-0732">Signal</keyword>
<sequence precursor="true">MVGMAHRLLRRILAASTAAVALAASACSTNIASDSPEELTAVVQERYDFDDTSFTQGLEVAPDGTLVVGTGQHGESRIYRRELDGAELVSKDIDPEFFGEGITLVDDSLWQLTWQAGVAMRRDAETLEELERVAYEGEGWGICYREDADEVIFSDGSAELRRMDPRTFEERERFTVELDGKPVEDLNELECVGDEVYANIFTTTDIVRIDADTGSVTAVIDASDVPNNAVADPNNVLNGIAHIPGTDEFYLTGKRWPDMYRVAFVPR</sequence>
<dbReference type="PANTHER" id="PTHR31270:SF1">
    <property type="entry name" value="GLUTAMINYL-PEPTIDE CYCLOTRANSFERASE"/>
    <property type="match status" value="1"/>
</dbReference>
<dbReference type="AlphaFoldDB" id="A0A1Q2HUY6"/>
<dbReference type="InterPro" id="IPR011044">
    <property type="entry name" value="Quino_amine_DH_bsu"/>
</dbReference>
<evidence type="ECO:0000313" key="2">
    <source>
        <dbReference type="EMBL" id="AQQ14658.1"/>
    </source>
</evidence>